<dbReference type="AlphaFoldDB" id="A0A8K1C5F7"/>
<evidence type="ECO:0000259" key="3">
    <source>
        <dbReference type="Pfam" id="PF10260"/>
    </source>
</evidence>
<proteinExistence type="predicted"/>
<comment type="caution">
    <text evidence="4">The sequence shown here is derived from an EMBL/GenBank/DDBJ whole genome shotgun (WGS) entry which is preliminary data.</text>
</comment>
<keyword evidence="2" id="KW-0812">Transmembrane</keyword>
<dbReference type="OrthoDB" id="71310at2759"/>
<dbReference type="PANTHER" id="PTHR13527:SF0">
    <property type="entry name" value="SAYSVFN DOMAIN-CONTAINING PROTEIN 1"/>
    <property type="match status" value="1"/>
</dbReference>
<keyword evidence="2" id="KW-1133">Transmembrane helix</keyword>
<accession>A0A8K1C5F7</accession>
<dbReference type="InterPro" id="IPR039159">
    <property type="entry name" value="SAYSD1"/>
</dbReference>
<organism evidence="4 5">
    <name type="scientific">Pythium oligandrum</name>
    <name type="common">Mycoparasitic fungus</name>
    <dbReference type="NCBI Taxonomy" id="41045"/>
    <lineage>
        <taxon>Eukaryota</taxon>
        <taxon>Sar</taxon>
        <taxon>Stramenopiles</taxon>
        <taxon>Oomycota</taxon>
        <taxon>Peronosporomycetes</taxon>
        <taxon>Pythiales</taxon>
        <taxon>Pythiaceae</taxon>
        <taxon>Pythium</taxon>
    </lineage>
</organism>
<feature type="transmembrane region" description="Helical" evidence="2">
    <location>
        <begin position="32"/>
        <end position="50"/>
    </location>
</feature>
<gene>
    <name evidence="4" type="ORF">Poli38472_006773</name>
</gene>
<dbReference type="EMBL" id="SPLM01000145">
    <property type="protein sequence ID" value="TMW56763.1"/>
    <property type="molecule type" value="Genomic_DNA"/>
</dbReference>
<evidence type="ECO:0000313" key="5">
    <source>
        <dbReference type="Proteomes" id="UP000794436"/>
    </source>
</evidence>
<dbReference type="Proteomes" id="UP000794436">
    <property type="component" value="Unassembled WGS sequence"/>
</dbReference>
<evidence type="ECO:0000256" key="1">
    <source>
        <dbReference type="SAM" id="MobiDB-lite"/>
    </source>
</evidence>
<feature type="compositionally biased region" description="Basic and acidic residues" evidence="1">
    <location>
        <begin position="110"/>
        <end position="132"/>
    </location>
</feature>
<feature type="domain" description="SAYSvFN" evidence="3">
    <location>
        <begin position="41"/>
        <end position="112"/>
    </location>
</feature>
<name>A0A8K1C5F7_PYTOL</name>
<feature type="region of interest" description="Disordered" evidence="1">
    <location>
        <begin position="110"/>
        <end position="145"/>
    </location>
</feature>
<dbReference type="Pfam" id="PF10260">
    <property type="entry name" value="SAYSvFN"/>
    <property type="match status" value="1"/>
</dbReference>
<keyword evidence="2" id="KW-0472">Membrane</keyword>
<evidence type="ECO:0000256" key="2">
    <source>
        <dbReference type="SAM" id="Phobius"/>
    </source>
</evidence>
<dbReference type="InterPro" id="IPR019387">
    <property type="entry name" value="SAYSvFN_dom"/>
</dbReference>
<protein>
    <recommendedName>
        <fullName evidence="3">SAYSvFN domain-containing protein</fullName>
    </recommendedName>
</protein>
<dbReference type="PANTHER" id="PTHR13527">
    <property type="entry name" value="SAYSVFN DOMAIN-CONTAINING PROTEIN 1"/>
    <property type="match status" value="1"/>
</dbReference>
<evidence type="ECO:0000313" key="4">
    <source>
        <dbReference type="EMBL" id="TMW56763.1"/>
    </source>
</evidence>
<feature type="transmembrane region" description="Helical" evidence="2">
    <location>
        <begin position="56"/>
        <end position="74"/>
    </location>
</feature>
<reference evidence="4" key="1">
    <citation type="submission" date="2019-03" db="EMBL/GenBank/DDBJ databases">
        <title>Long read genome sequence of the mycoparasitic Pythium oligandrum ATCC 38472 isolated from sugarbeet rhizosphere.</title>
        <authorList>
            <person name="Gaulin E."/>
        </authorList>
    </citation>
    <scope>NUCLEOTIDE SEQUENCE</scope>
    <source>
        <strain evidence="4">ATCC 38472_TT</strain>
    </source>
</reference>
<keyword evidence="5" id="KW-1185">Reference proteome</keyword>
<sequence length="169" mass="19219">MWSGLARALQPESIQNGLQTATDFLRTHWARVSRIGVVGGLWIAGLMWIQHNIHEFAATYVILSGLVALAVHLFSGDDKDKPQDGLSAYSVFNKGGQRMMGSLSAEQFENEIRHRQPGARDEDNHIDAREQQEPQDASDEDDPDLMVALQLSLQEKKREERRARRTRRR</sequence>